<keyword evidence="3" id="KW-1185">Reference proteome</keyword>
<comment type="caution">
    <text evidence="2">The sequence shown here is derived from an EMBL/GenBank/DDBJ whole genome shotgun (WGS) entry which is preliminary data.</text>
</comment>
<protein>
    <submittedName>
        <fullName evidence="2">Uncharacterized protein</fullName>
    </submittedName>
</protein>
<feature type="compositionally biased region" description="Acidic residues" evidence="1">
    <location>
        <begin position="94"/>
        <end position="110"/>
    </location>
</feature>
<evidence type="ECO:0000256" key="1">
    <source>
        <dbReference type="SAM" id="MobiDB-lite"/>
    </source>
</evidence>
<name>A0ABR5IXR1_9ACTN</name>
<organism evidence="2 3">
    <name type="scientific">Streptomyces varsoviensis</name>
    <dbReference type="NCBI Taxonomy" id="67373"/>
    <lineage>
        <taxon>Bacteria</taxon>
        <taxon>Bacillati</taxon>
        <taxon>Actinomycetota</taxon>
        <taxon>Actinomycetes</taxon>
        <taxon>Kitasatosporales</taxon>
        <taxon>Streptomycetaceae</taxon>
        <taxon>Streptomyces</taxon>
    </lineage>
</organism>
<dbReference type="Proteomes" id="UP000037020">
    <property type="component" value="Unassembled WGS sequence"/>
</dbReference>
<accession>A0ABR5IXR1</accession>
<gene>
    <name evidence="2" type="ORF">ADK38_33980</name>
</gene>
<proteinExistence type="predicted"/>
<sequence length="120" mass="13191">MNDTLRLLPWSDERGKPCYLKSQSGTGRVSRLADQIEEQQLATGVQLLAFAKDMLRNRHTSAIELHFLGTRLSESLHDALRVATSRGGRLPVPEEPEDDGTHEDTEEEGDLDRGGPGAPA</sequence>
<dbReference type="RefSeq" id="WP_048831976.1">
    <property type="nucleotide sequence ID" value="NZ_JBIRHZ010000010.1"/>
</dbReference>
<evidence type="ECO:0000313" key="2">
    <source>
        <dbReference type="EMBL" id="KOG85918.1"/>
    </source>
</evidence>
<reference evidence="2 3" key="1">
    <citation type="submission" date="2015-07" db="EMBL/GenBank/DDBJ databases">
        <authorList>
            <person name="Ju K.-S."/>
            <person name="Doroghazi J.R."/>
            <person name="Metcalf W.W."/>
        </authorList>
    </citation>
    <scope>NUCLEOTIDE SEQUENCE [LARGE SCALE GENOMIC DNA]</scope>
    <source>
        <strain evidence="2 3">NRRL B-3589</strain>
    </source>
</reference>
<dbReference type="EMBL" id="LGUT01003122">
    <property type="protein sequence ID" value="KOG85918.1"/>
    <property type="molecule type" value="Genomic_DNA"/>
</dbReference>
<evidence type="ECO:0000313" key="3">
    <source>
        <dbReference type="Proteomes" id="UP000037020"/>
    </source>
</evidence>
<feature type="region of interest" description="Disordered" evidence="1">
    <location>
        <begin position="83"/>
        <end position="120"/>
    </location>
</feature>